<evidence type="ECO:0000313" key="2">
    <source>
        <dbReference type="Proteomes" id="UP000735302"/>
    </source>
</evidence>
<name>A0AAV3Y7L9_9GAST</name>
<dbReference type="AlphaFoldDB" id="A0AAV3Y7L9"/>
<sequence length="104" mass="11743">MNHFLHFFRSRAPGRDPALDAFIKAATKGLMTCQPRKSFPNICTEEKRALKELKNNADIIIKPADKGGAVVVLNITDYIAECTTYYCKLNSDTSKKYKKVLVMD</sequence>
<protein>
    <submittedName>
        <fullName evidence="1">Uncharacterized protein</fullName>
    </submittedName>
</protein>
<accession>A0AAV3Y7L9</accession>
<reference evidence="1 2" key="1">
    <citation type="journal article" date="2021" name="Elife">
        <title>Chloroplast acquisition without the gene transfer in kleptoplastic sea slugs, Plakobranchus ocellatus.</title>
        <authorList>
            <person name="Maeda T."/>
            <person name="Takahashi S."/>
            <person name="Yoshida T."/>
            <person name="Shimamura S."/>
            <person name="Takaki Y."/>
            <person name="Nagai Y."/>
            <person name="Toyoda A."/>
            <person name="Suzuki Y."/>
            <person name="Arimoto A."/>
            <person name="Ishii H."/>
            <person name="Satoh N."/>
            <person name="Nishiyama T."/>
            <person name="Hasebe M."/>
            <person name="Maruyama T."/>
            <person name="Minagawa J."/>
            <person name="Obokata J."/>
            <person name="Shigenobu S."/>
        </authorList>
    </citation>
    <scope>NUCLEOTIDE SEQUENCE [LARGE SCALE GENOMIC DNA]</scope>
</reference>
<keyword evidence="2" id="KW-1185">Reference proteome</keyword>
<organism evidence="1 2">
    <name type="scientific">Plakobranchus ocellatus</name>
    <dbReference type="NCBI Taxonomy" id="259542"/>
    <lineage>
        <taxon>Eukaryota</taxon>
        <taxon>Metazoa</taxon>
        <taxon>Spiralia</taxon>
        <taxon>Lophotrochozoa</taxon>
        <taxon>Mollusca</taxon>
        <taxon>Gastropoda</taxon>
        <taxon>Heterobranchia</taxon>
        <taxon>Euthyneura</taxon>
        <taxon>Panpulmonata</taxon>
        <taxon>Sacoglossa</taxon>
        <taxon>Placobranchoidea</taxon>
        <taxon>Plakobranchidae</taxon>
        <taxon>Plakobranchus</taxon>
    </lineage>
</organism>
<proteinExistence type="predicted"/>
<dbReference type="EMBL" id="BLXT01000588">
    <property type="protein sequence ID" value="GFN78474.1"/>
    <property type="molecule type" value="Genomic_DNA"/>
</dbReference>
<comment type="caution">
    <text evidence="1">The sequence shown here is derived from an EMBL/GenBank/DDBJ whole genome shotgun (WGS) entry which is preliminary data.</text>
</comment>
<gene>
    <name evidence="1" type="ORF">PoB_000498000</name>
</gene>
<evidence type="ECO:0000313" key="1">
    <source>
        <dbReference type="EMBL" id="GFN78474.1"/>
    </source>
</evidence>
<dbReference type="Proteomes" id="UP000735302">
    <property type="component" value="Unassembled WGS sequence"/>
</dbReference>